<keyword evidence="2" id="KW-0472">Membrane</keyword>
<sequence length="471" mass="49990">MANINYEEVYPTHISHLESPMYSHNASENQQNVPPEVVRDEVGLEHDPSQAQNFISDKGKFQELVASVPATPQYARDDKMAMAGEDAGPSEPRKYCGMSKKMMYAVSALVVIIVIVAVVGAVGGAVASKKSSKSTSVSPTSTSSATGVSATSSATPSATAASSAKLGAIAASNFQDDKSYLSVYYQTGSDIMYMIYPSSGSFSSLQNLTLSTTPKTGTPLAAVSVNGTSGAELSLYYLDTFNNIIEATFSSSLSSTTLTSNAITVIALNSTVSPLTSLAALYLDGYGYRAYYQNTTGYIYELVNGGSAWKAGSKLSALATSGSPLSASMVTVPHINIFYIGETVDELYNIAYDSSWLATKMVTSGTLTSWNSSISSLASAGQSDPNILRTYYIGSDEEIYEFGIESNSTWTTMTAAPDQSPHWSTSDSVGPGAIASLGWSDQMRLYYFHGGNLRQATLDNTTWSVQDLVTV</sequence>
<protein>
    <recommendedName>
        <fullName evidence="5">Fucose-specific lectin</fullName>
    </recommendedName>
</protein>
<evidence type="ECO:0000313" key="3">
    <source>
        <dbReference type="EMBL" id="KUJ07229.1"/>
    </source>
</evidence>
<dbReference type="GeneID" id="28816789"/>
<evidence type="ECO:0008006" key="5">
    <source>
        <dbReference type="Google" id="ProtNLM"/>
    </source>
</evidence>
<dbReference type="InParanoid" id="A0A132B5G4"/>
<keyword evidence="2" id="KW-1133">Transmembrane helix</keyword>
<accession>A0A132B5G4</accession>
<evidence type="ECO:0000256" key="1">
    <source>
        <dbReference type="SAM" id="MobiDB-lite"/>
    </source>
</evidence>
<evidence type="ECO:0000313" key="4">
    <source>
        <dbReference type="Proteomes" id="UP000070700"/>
    </source>
</evidence>
<dbReference type="EMBL" id="KQ947441">
    <property type="protein sequence ID" value="KUJ07229.1"/>
    <property type="molecule type" value="Genomic_DNA"/>
</dbReference>
<proteinExistence type="predicted"/>
<dbReference type="Proteomes" id="UP000070700">
    <property type="component" value="Unassembled WGS sequence"/>
</dbReference>
<dbReference type="SUPFAM" id="SSF89372">
    <property type="entry name" value="Fucose-specific lectin"/>
    <property type="match status" value="1"/>
</dbReference>
<dbReference type="AlphaFoldDB" id="A0A132B5G4"/>
<organism evidence="3 4">
    <name type="scientific">Mollisia scopiformis</name>
    <name type="common">Conifer needle endophyte fungus</name>
    <name type="synonym">Phialocephala scopiformis</name>
    <dbReference type="NCBI Taxonomy" id="149040"/>
    <lineage>
        <taxon>Eukaryota</taxon>
        <taxon>Fungi</taxon>
        <taxon>Dikarya</taxon>
        <taxon>Ascomycota</taxon>
        <taxon>Pezizomycotina</taxon>
        <taxon>Leotiomycetes</taxon>
        <taxon>Helotiales</taxon>
        <taxon>Mollisiaceae</taxon>
        <taxon>Mollisia</taxon>
    </lineage>
</organism>
<dbReference type="RefSeq" id="XP_018061584.1">
    <property type="nucleotide sequence ID" value="XM_018207063.1"/>
</dbReference>
<dbReference type="KEGG" id="psco:LY89DRAFT_371883"/>
<dbReference type="Gene3D" id="2.120.10.70">
    <property type="entry name" value="Fucose-specific lectin"/>
    <property type="match status" value="1"/>
</dbReference>
<keyword evidence="4" id="KW-1185">Reference proteome</keyword>
<feature type="transmembrane region" description="Helical" evidence="2">
    <location>
        <begin position="103"/>
        <end position="127"/>
    </location>
</feature>
<keyword evidence="2" id="KW-0812">Transmembrane</keyword>
<evidence type="ECO:0000256" key="2">
    <source>
        <dbReference type="SAM" id="Phobius"/>
    </source>
</evidence>
<dbReference type="OrthoDB" id="4696326at2759"/>
<reference evidence="3 4" key="1">
    <citation type="submission" date="2015-10" db="EMBL/GenBank/DDBJ databases">
        <title>Full genome of DAOMC 229536 Phialocephala scopiformis, a fungal endophyte of spruce producing the potent anti-insectan compound rugulosin.</title>
        <authorList>
            <consortium name="DOE Joint Genome Institute"/>
            <person name="Walker A.K."/>
            <person name="Frasz S.L."/>
            <person name="Seifert K.A."/>
            <person name="Miller J.D."/>
            <person name="Mondo S.J."/>
            <person name="Labutti K."/>
            <person name="Lipzen A."/>
            <person name="Dockter R."/>
            <person name="Kennedy M."/>
            <person name="Grigoriev I.V."/>
            <person name="Spatafora J.W."/>
        </authorList>
    </citation>
    <scope>NUCLEOTIDE SEQUENCE [LARGE SCALE GENOMIC DNA]</scope>
    <source>
        <strain evidence="3 4">CBS 120377</strain>
    </source>
</reference>
<name>A0A132B5G4_MOLSC</name>
<gene>
    <name evidence="3" type="ORF">LY89DRAFT_371883</name>
</gene>
<feature type="region of interest" description="Disordered" evidence="1">
    <location>
        <begin position="130"/>
        <end position="154"/>
    </location>
</feature>
<dbReference type="Gene3D" id="2.40.128.190">
    <property type="match status" value="1"/>
</dbReference>